<accession>A0A1Q9EYT3</accession>
<dbReference type="GO" id="GO:0003723">
    <property type="term" value="F:RNA binding"/>
    <property type="evidence" value="ECO:0007669"/>
    <property type="project" value="InterPro"/>
</dbReference>
<keyword evidence="5" id="KW-0812">Transmembrane</keyword>
<comment type="subcellular location">
    <subcellularLocation>
        <location evidence="1">Cytoplasm</location>
    </subcellularLocation>
</comment>
<dbReference type="Proteomes" id="UP000186817">
    <property type="component" value="Unassembled WGS sequence"/>
</dbReference>
<dbReference type="Pfam" id="PF02926">
    <property type="entry name" value="THUMP"/>
    <property type="match status" value="1"/>
</dbReference>
<feature type="domain" description="Ribosomal RNA large subunit methyltransferase K/L-like methyltransferase" evidence="6">
    <location>
        <begin position="273"/>
        <end position="407"/>
    </location>
</feature>
<sequence length="814" mass="89560">MRRTRAAGSVPAMIKTRRLFFERGARYPLRFAMLPLLPALVRQVQLCCAGAALQRLALPEVLADRRKYLLLCTRGLEDQAEALLWRSLGREVPSWRIPPPQDLPRVSEGHAAVGKLVIGLKDDEDFPCGGIPGIIHIYALVDSARGLSDDKEAAMKQLLTWTAGLGPELLTAVRLTPASTATEATFRASVVRDGEHNFTSEEAMPAVGGGVGMAMPWKVNLKTYDIEVTAIIHRDTVVLGLSCAQLGKSRRGATQPSKLPREQRPWHLSDARHLRFSTARLLLELAEVSAGDRLLDLCGGMGTIALEAACCFPDLRAVSADVSQRACQRAEANVAAARSLGLLGLGSSVEVLVRGVSGWTRSSQEFDVVVSELPFGVSISILDSNVLLTAIQRVVRPGGRVVLIAPCSESPSIEEHTLSDTWCEYRRCDGNVGGTSVHILYFRRADRAIPGKATSNCSELMALAPEPAAVERILGGLHEWRDVQGVIRTIFQALCDVAHAQSNAVREDIFRTCWRKHSDREQFGADLEKPANRGHPLIIIIIIIVIITTIVIIVIISPRLFMVSFQDLARQPRIMSICCSRAFLESVRYPDDQASQRIISIVCSQMFVRSVLTDQVFFPSFQKPGQPRIISIVCSQMFVRSVLTDQASQRIISIVCSQMFVRSVLTDQVGELPKTRSVWQVFTDQASQRIISIVCSQMLVRSALTDQVERRTGEMQEELIAGLGRKADLSDLRDTQATQAEETQCLAETQRQANEEVQALRAAIVDLRAAIEKQRADVQQWRAGFEAGLAHEVQAIQQEMKELAASAEVADSLS</sequence>
<reference evidence="8 9" key="1">
    <citation type="submission" date="2016-02" db="EMBL/GenBank/DDBJ databases">
        <title>Genome analysis of coral dinoflagellate symbionts highlights evolutionary adaptations to a symbiotic lifestyle.</title>
        <authorList>
            <person name="Aranda M."/>
            <person name="Li Y."/>
            <person name="Liew Y.J."/>
            <person name="Baumgarten S."/>
            <person name="Simakov O."/>
            <person name="Wilson M."/>
            <person name="Piel J."/>
            <person name="Ashoor H."/>
            <person name="Bougouffa S."/>
            <person name="Bajic V.B."/>
            <person name="Ryu T."/>
            <person name="Ravasi T."/>
            <person name="Bayer T."/>
            <person name="Micklem G."/>
            <person name="Kim H."/>
            <person name="Bhak J."/>
            <person name="Lajeunesse T.C."/>
            <person name="Voolstra C.R."/>
        </authorList>
    </citation>
    <scope>NUCLEOTIDE SEQUENCE [LARGE SCALE GENOMIC DNA]</scope>
    <source>
        <strain evidence="8 9">CCMP2467</strain>
    </source>
</reference>
<dbReference type="AlphaFoldDB" id="A0A1Q9EYT3"/>
<dbReference type="GO" id="GO:0043527">
    <property type="term" value="C:tRNA methyltransferase complex"/>
    <property type="evidence" value="ECO:0007669"/>
    <property type="project" value="UniProtKB-ARBA"/>
</dbReference>
<keyword evidence="2" id="KW-0489">Methyltransferase</keyword>
<dbReference type="InterPro" id="IPR029063">
    <property type="entry name" value="SAM-dependent_MTases_sf"/>
</dbReference>
<dbReference type="Gene3D" id="3.40.50.150">
    <property type="entry name" value="Vaccinia Virus protein VP39"/>
    <property type="match status" value="1"/>
</dbReference>
<evidence type="ECO:0000256" key="5">
    <source>
        <dbReference type="SAM" id="Phobius"/>
    </source>
</evidence>
<evidence type="ECO:0000256" key="4">
    <source>
        <dbReference type="SAM" id="Coils"/>
    </source>
</evidence>
<protein>
    <submittedName>
        <fullName evidence="8">THUMP domain-containing protein 3</fullName>
    </submittedName>
</protein>
<dbReference type="Gene3D" id="3.30.2130.30">
    <property type="match status" value="1"/>
</dbReference>
<dbReference type="SUPFAM" id="SSF143437">
    <property type="entry name" value="THUMP domain-like"/>
    <property type="match status" value="1"/>
</dbReference>
<name>A0A1Q9EYT3_SYMMI</name>
<feature type="coiled-coil region" evidence="4">
    <location>
        <begin position="750"/>
        <end position="777"/>
    </location>
</feature>
<dbReference type="GO" id="GO:0005737">
    <property type="term" value="C:cytoplasm"/>
    <property type="evidence" value="ECO:0007669"/>
    <property type="project" value="UniProtKB-SubCell"/>
</dbReference>
<dbReference type="SUPFAM" id="SSF53335">
    <property type="entry name" value="S-adenosyl-L-methionine-dependent methyltransferases"/>
    <property type="match status" value="1"/>
</dbReference>
<keyword evidence="5" id="KW-0472">Membrane</keyword>
<dbReference type="PANTHER" id="PTHR14911:SF13">
    <property type="entry name" value="TRNA (GUANINE(6)-N2)-METHYLTRANSFERASE THUMP3"/>
    <property type="match status" value="1"/>
</dbReference>
<evidence type="ECO:0000259" key="7">
    <source>
        <dbReference type="Pfam" id="PF02926"/>
    </source>
</evidence>
<keyword evidence="4" id="KW-0175">Coiled coil</keyword>
<dbReference type="InterPro" id="IPR000241">
    <property type="entry name" value="RlmKL-like_Mtase"/>
</dbReference>
<dbReference type="GO" id="GO:0016423">
    <property type="term" value="F:tRNA (guanine) methyltransferase activity"/>
    <property type="evidence" value="ECO:0007669"/>
    <property type="project" value="TreeGrafter"/>
</dbReference>
<feature type="transmembrane region" description="Helical" evidence="5">
    <location>
        <begin position="537"/>
        <end position="556"/>
    </location>
</feature>
<evidence type="ECO:0000313" key="8">
    <source>
        <dbReference type="EMBL" id="OLQ12608.1"/>
    </source>
</evidence>
<gene>
    <name evidence="8" type="primary">THUMPD3</name>
    <name evidence="8" type="ORF">AK812_SmicGene3449</name>
</gene>
<proteinExistence type="predicted"/>
<evidence type="ECO:0000256" key="2">
    <source>
        <dbReference type="ARBA" id="ARBA00022603"/>
    </source>
</evidence>
<dbReference type="GO" id="GO:0030488">
    <property type="term" value="P:tRNA methylation"/>
    <property type="evidence" value="ECO:0007669"/>
    <property type="project" value="TreeGrafter"/>
</dbReference>
<dbReference type="OrthoDB" id="47730at2759"/>
<keyword evidence="2" id="KW-0808">Transferase</keyword>
<dbReference type="CDD" id="cd02440">
    <property type="entry name" value="AdoMet_MTases"/>
    <property type="match status" value="1"/>
</dbReference>
<dbReference type="InterPro" id="IPR004114">
    <property type="entry name" value="THUMP_dom"/>
</dbReference>
<keyword evidence="9" id="KW-1185">Reference proteome</keyword>
<dbReference type="PANTHER" id="PTHR14911">
    <property type="entry name" value="THUMP DOMAIN-CONTAINING"/>
    <property type="match status" value="1"/>
</dbReference>
<comment type="caution">
    <text evidence="8">The sequence shown here is derived from an EMBL/GenBank/DDBJ whole genome shotgun (WGS) entry which is preliminary data.</text>
</comment>
<dbReference type="EMBL" id="LSRX01000040">
    <property type="protein sequence ID" value="OLQ12608.1"/>
    <property type="molecule type" value="Genomic_DNA"/>
</dbReference>
<evidence type="ECO:0000256" key="1">
    <source>
        <dbReference type="ARBA" id="ARBA00004496"/>
    </source>
</evidence>
<dbReference type="Pfam" id="PF01170">
    <property type="entry name" value="UPF0020"/>
    <property type="match status" value="1"/>
</dbReference>
<keyword evidence="3" id="KW-0819">tRNA processing</keyword>
<evidence type="ECO:0000259" key="6">
    <source>
        <dbReference type="Pfam" id="PF01170"/>
    </source>
</evidence>
<evidence type="ECO:0000256" key="3">
    <source>
        <dbReference type="ARBA" id="ARBA00022694"/>
    </source>
</evidence>
<feature type="domain" description="THUMP" evidence="7">
    <location>
        <begin position="182"/>
        <end position="241"/>
    </location>
</feature>
<organism evidence="8 9">
    <name type="scientific">Symbiodinium microadriaticum</name>
    <name type="common">Dinoflagellate</name>
    <name type="synonym">Zooxanthella microadriatica</name>
    <dbReference type="NCBI Taxonomy" id="2951"/>
    <lineage>
        <taxon>Eukaryota</taxon>
        <taxon>Sar</taxon>
        <taxon>Alveolata</taxon>
        <taxon>Dinophyceae</taxon>
        <taxon>Suessiales</taxon>
        <taxon>Symbiodiniaceae</taxon>
        <taxon>Symbiodinium</taxon>
    </lineage>
</organism>
<evidence type="ECO:0000313" key="9">
    <source>
        <dbReference type="Proteomes" id="UP000186817"/>
    </source>
</evidence>
<keyword evidence="5" id="KW-1133">Transmembrane helix</keyword>